<feature type="domain" description="Protein kinase" evidence="9">
    <location>
        <begin position="24"/>
        <end position="314"/>
    </location>
</feature>
<evidence type="ECO:0000256" key="7">
    <source>
        <dbReference type="PROSITE-ProRule" id="PRU10141"/>
    </source>
</evidence>
<dbReference type="InterPro" id="IPR000719">
    <property type="entry name" value="Prot_kinase_dom"/>
</dbReference>
<reference evidence="10" key="1">
    <citation type="submission" date="2022-07" db="EMBL/GenBank/DDBJ databases">
        <title>Phylogenomic reconstructions and comparative analyses of Kickxellomycotina fungi.</title>
        <authorList>
            <person name="Reynolds N.K."/>
            <person name="Stajich J.E."/>
            <person name="Barry K."/>
            <person name="Grigoriev I.V."/>
            <person name="Crous P."/>
            <person name="Smith M.E."/>
        </authorList>
    </citation>
    <scope>NUCLEOTIDE SEQUENCE</scope>
    <source>
        <strain evidence="10">BCRC 34381</strain>
    </source>
</reference>
<evidence type="ECO:0000313" key="10">
    <source>
        <dbReference type="EMBL" id="KAJ1733086.1"/>
    </source>
</evidence>
<dbReference type="PANTHER" id="PTHR24348">
    <property type="entry name" value="SERINE/THREONINE-PROTEIN KINASE UNC-51-RELATED"/>
    <property type="match status" value="1"/>
</dbReference>
<feature type="region of interest" description="Disordered" evidence="8">
    <location>
        <begin position="701"/>
        <end position="721"/>
    </location>
</feature>
<keyword evidence="3 7" id="KW-0547">Nucleotide-binding</keyword>
<dbReference type="Gene3D" id="1.10.510.10">
    <property type="entry name" value="Transferase(Phosphotransferase) domain 1"/>
    <property type="match status" value="1"/>
</dbReference>
<keyword evidence="2 10" id="KW-0808">Transferase</keyword>
<feature type="region of interest" description="Disordered" evidence="8">
    <location>
        <begin position="558"/>
        <end position="579"/>
    </location>
</feature>
<dbReference type="GO" id="GO:0005524">
    <property type="term" value="F:ATP binding"/>
    <property type="evidence" value="ECO:0007669"/>
    <property type="project" value="UniProtKB-UniRule"/>
</dbReference>
<dbReference type="GO" id="GO:0034045">
    <property type="term" value="C:phagophore assembly site membrane"/>
    <property type="evidence" value="ECO:0007669"/>
    <property type="project" value="TreeGrafter"/>
</dbReference>
<organism evidence="10 11">
    <name type="scientific">Coemansia biformis</name>
    <dbReference type="NCBI Taxonomy" id="1286918"/>
    <lineage>
        <taxon>Eukaryota</taxon>
        <taxon>Fungi</taxon>
        <taxon>Fungi incertae sedis</taxon>
        <taxon>Zoopagomycota</taxon>
        <taxon>Kickxellomycotina</taxon>
        <taxon>Kickxellomycetes</taxon>
        <taxon>Kickxellales</taxon>
        <taxon>Kickxellaceae</taxon>
        <taxon>Coemansia</taxon>
    </lineage>
</organism>
<dbReference type="InterPro" id="IPR048941">
    <property type="entry name" value="ATG1-like_MIT2"/>
</dbReference>
<dbReference type="Pfam" id="PF00069">
    <property type="entry name" value="Pkinase"/>
    <property type="match status" value="1"/>
</dbReference>
<dbReference type="InterPro" id="IPR045269">
    <property type="entry name" value="Atg1-like"/>
</dbReference>
<evidence type="ECO:0000256" key="8">
    <source>
        <dbReference type="SAM" id="MobiDB-lite"/>
    </source>
</evidence>
<evidence type="ECO:0000256" key="6">
    <source>
        <dbReference type="ARBA" id="ARBA00030237"/>
    </source>
</evidence>
<dbReference type="Pfam" id="PF21127">
    <property type="entry name" value="ATG1-like_MIT2"/>
    <property type="match status" value="1"/>
</dbReference>
<dbReference type="GO" id="GO:0005776">
    <property type="term" value="C:autophagosome"/>
    <property type="evidence" value="ECO:0007669"/>
    <property type="project" value="TreeGrafter"/>
</dbReference>
<dbReference type="GO" id="GO:0010506">
    <property type="term" value="P:regulation of autophagy"/>
    <property type="evidence" value="ECO:0007669"/>
    <property type="project" value="InterPro"/>
</dbReference>
<accession>A0A9W8CXU4</accession>
<evidence type="ECO:0000313" key="11">
    <source>
        <dbReference type="Proteomes" id="UP001143981"/>
    </source>
</evidence>
<dbReference type="InterPro" id="IPR008271">
    <property type="entry name" value="Ser/Thr_kinase_AS"/>
</dbReference>
<evidence type="ECO:0000256" key="3">
    <source>
        <dbReference type="ARBA" id="ARBA00022741"/>
    </source>
</evidence>
<dbReference type="GO" id="GO:0000422">
    <property type="term" value="P:autophagy of mitochondrion"/>
    <property type="evidence" value="ECO:0007669"/>
    <property type="project" value="TreeGrafter"/>
</dbReference>
<protein>
    <recommendedName>
        <fullName evidence="1">non-specific serine/threonine protein kinase</fullName>
        <ecNumber evidence="1">2.7.11.1</ecNumber>
    </recommendedName>
    <alternativeName>
        <fullName evidence="6">Autophagy-related protein 1</fullName>
    </alternativeName>
</protein>
<dbReference type="InterPro" id="IPR022708">
    <property type="entry name" value="Atg1-like_tMIT"/>
</dbReference>
<dbReference type="GO" id="GO:0061709">
    <property type="term" value="P:reticulophagy"/>
    <property type="evidence" value="ECO:0007669"/>
    <property type="project" value="TreeGrafter"/>
</dbReference>
<proteinExistence type="predicted"/>
<dbReference type="PANTHER" id="PTHR24348:SF22">
    <property type="entry name" value="NON-SPECIFIC SERINE_THREONINE PROTEIN KINASE"/>
    <property type="match status" value="1"/>
</dbReference>
<dbReference type="OrthoDB" id="346907at2759"/>
<evidence type="ECO:0000256" key="1">
    <source>
        <dbReference type="ARBA" id="ARBA00012513"/>
    </source>
</evidence>
<dbReference type="GO" id="GO:0034727">
    <property type="term" value="P:piecemeal microautophagy of the nucleus"/>
    <property type="evidence" value="ECO:0007669"/>
    <property type="project" value="TreeGrafter"/>
</dbReference>
<dbReference type="EMBL" id="JANBOI010000169">
    <property type="protein sequence ID" value="KAJ1733086.1"/>
    <property type="molecule type" value="Genomic_DNA"/>
</dbReference>
<dbReference type="AlphaFoldDB" id="A0A9W8CXU4"/>
<keyword evidence="4 10" id="KW-0418">Kinase</keyword>
<comment type="caution">
    <text evidence="10">The sequence shown here is derived from an EMBL/GenBank/DDBJ whole genome shotgun (WGS) entry which is preliminary data.</text>
</comment>
<keyword evidence="11" id="KW-1185">Reference proteome</keyword>
<dbReference type="PROSITE" id="PS50011">
    <property type="entry name" value="PROTEIN_KINASE_DOM"/>
    <property type="match status" value="1"/>
</dbReference>
<dbReference type="SUPFAM" id="SSF56112">
    <property type="entry name" value="Protein kinase-like (PK-like)"/>
    <property type="match status" value="1"/>
</dbReference>
<dbReference type="Proteomes" id="UP001143981">
    <property type="component" value="Unassembled WGS sequence"/>
</dbReference>
<evidence type="ECO:0000256" key="2">
    <source>
        <dbReference type="ARBA" id="ARBA00022679"/>
    </source>
</evidence>
<feature type="compositionally biased region" description="Basic and acidic residues" evidence="8">
    <location>
        <begin position="396"/>
        <end position="417"/>
    </location>
</feature>
<dbReference type="EC" id="2.7.11.1" evidence="1"/>
<keyword evidence="5 7" id="KW-0067">ATP-binding</keyword>
<feature type="region of interest" description="Disordered" evidence="8">
    <location>
        <begin position="378"/>
        <end position="417"/>
    </location>
</feature>
<sequence>MPDNEVPPHSASQRPRATVVIGDYELGAQIGRGSFATVYKGVNTTTNALVAVKSVVRSSLTRRLLENLETEINILRTVRHRSIVELIDCLKSRNHIHLVMEYCSLGDLSDYMRRCRELPELRNSYGGLNMGIARSFVHQLGVAMRFLRSRDIIHRDIKTQNILLQPPGNDYVMGESEARGVYPLIKVADFGFARNLPSTALAETLCGSPLYMAPEILHYEPYDAKADLWSIGAVVYEIMAGRPPFRANNHVELARIIERTNDNITFPDEKRAAEGDGAKWPLLDPVLKDLVRRLLKMNPNDRMPFEDFFAHPGLEDRRADDALPPQPLPLESHATGRSPVLSNEAAREMHTGRSPAPAASPRADAAYNHHRQYVQQAYLTRGHPPPSTRNPAAARPADERRDQNETGDEHALALGGEERIAAEMDSLSLGDDAREWHLRQQAHPAQRHIAYPPAHPPLPAAPQGHGMPANARHQRRGSLTEEEQAMAEREYVVIEKRAVEMNVLADEFESSPRTPLAFYPPRAGAIHQAPGVARQMTALARAVHDAVSPQYNISAEAADGPLNVPGAPAAGPDTGDRPRVASAGRTVHGVFNPLDVALAETFESRYSQGTPQEDPTIRRMEGLAYKAFAMSYLADIKWRMLPSSPATQDPLADLASGFLRPDDVTIEAAFVLYLRALSLLHRAMIDASRYWAGLHATSVTGSGGGAPASQTATRAGMGLRPSSHKGAASSHASAAASVTVSAAFNSAVQWVRTKFNECLERAEVLKHLAHGSELDNVSQVSVVLILYEKALDLGKAAALRELKWIDPLECDRAYQLAIWMLSAILETASTPSSASSSRSRDGQQQRPAEPLREEQETIDPEDRTIVERFIASIVKRREALQRRLMQHDPDF</sequence>
<feature type="binding site" evidence="7">
    <location>
        <position position="53"/>
    </location>
    <ligand>
        <name>ATP</name>
        <dbReference type="ChEBI" id="CHEBI:30616"/>
    </ligand>
</feature>
<dbReference type="GO" id="GO:0000045">
    <property type="term" value="P:autophagosome assembly"/>
    <property type="evidence" value="ECO:0007669"/>
    <property type="project" value="TreeGrafter"/>
</dbReference>
<feature type="compositionally biased region" description="Basic and acidic residues" evidence="8">
    <location>
        <begin position="838"/>
        <end position="863"/>
    </location>
</feature>
<dbReference type="GO" id="GO:0005829">
    <property type="term" value="C:cytosol"/>
    <property type="evidence" value="ECO:0007669"/>
    <property type="project" value="TreeGrafter"/>
</dbReference>
<dbReference type="Pfam" id="PF12063">
    <property type="entry name" value="ATG1-like_MIT1"/>
    <property type="match status" value="1"/>
</dbReference>
<gene>
    <name evidence="10" type="primary">ATG1</name>
    <name evidence="10" type="ORF">LPJ61_001732</name>
</gene>
<name>A0A9W8CXU4_9FUNG</name>
<dbReference type="InterPro" id="IPR017441">
    <property type="entry name" value="Protein_kinase_ATP_BS"/>
</dbReference>
<dbReference type="FunFam" id="3.30.200.20:FF:000042">
    <property type="entry name" value="Aurora kinase A"/>
    <property type="match status" value="1"/>
</dbReference>
<evidence type="ECO:0000256" key="5">
    <source>
        <dbReference type="ARBA" id="ARBA00022840"/>
    </source>
</evidence>
<dbReference type="GO" id="GO:0004674">
    <property type="term" value="F:protein serine/threonine kinase activity"/>
    <property type="evidence" value="ECO:0007669"/>
    <property type="project" value="UniProtKB-EC"/>
</dbReference>
<dbReference type="SMART" id="SM00220">
    <property type="entry name" value="S_TKc"/>
    <property type="match status" value="1"/>
</dbReference>
<evidence type="ECO:0000256" key="4">
    <source>
        <dbReference type="ARBA" id="ARBA00022777"/>
    </source>
</evidence>
<evidence type="ECO:0000259" key="9">
    <source>
        <dbReference type="PROSITE" id="PS50011"/>
    </source>
</evidence>
<dbReference type="InterPro" id="IPR011009">
    <property type="entry name" value="Kinase-like_dom_sf"/>
</dbReference>
<dbReference type="PROSITE" id="PS00107">
    <property type="entry name" value="PROTEIN_KINASE_ATP"/>
    <property type="match status" value="1"/>
</dbReference>
<dbReference type="GO" id="GO:0042594">
    <property type="term" value="P:response to starvation"/>
    <property type="evidence" value="ECO:0007669"/>
    <property type="project" value="TreeGrafter"/>
</dbReference>
<dbReference type="PROSITE" id="PS00108">
    <property type="entry name" value="PROTEIN_KINASE_ST"/>
    <property type="match status" value="1"/>
</dbReference>
<feature type="region of interest" description="Disordered" evidence="8">
    <location>
        <begin position="316"/>
        <end position="339"/>
    </location>
</feature>
<feature type="region of interest" description="Disordered" evidence="8">
    <location>
        <begin position="831"/>
        <end position="863"/>
    </location>
</feature>